<keyword evidence="7 14" id="KW-0136">Cellulose degradation</keyword>
<evidence type="ECO:0000256" key="5">
    <source>
        <dbReference type="ARBA" id="ARBA00022729"/>
    </source>
</evidence>
<evidence type="ECO:0000256" key="14">
    <source>
        <dbReference type="RuleBase" id="RU361166"/>
    </source>
</evidence>
<dbReference type="PROSITE" id="PS00592">
    <property type="entry name" value="GH9_2"/>
    <property type="match status" value="1"/>
</dbReference>
<dbReference type="InterPro" id="IPR018221">
    <property type="entry name" value="Glyco_hydro_9_His_AS"/>
</dbReference>
<evidence type="ECO:0000256" key="2">
    <source>
        <dbReference type="ARBA" id="ARBA00004613"/>
    </source>
</evidence>
<dbReference type="GO" id="GO:0030245">
    <property type="term" value="P:cellulose catabolic process"/>
    <property type="evidence" value="ECO:0007669"/>
    <property type="project" value="UniProtKB-KW"/>
</dbReference>
<keyword evidence="5 14" id="KW-0732">Signal</keyword>
<dbReference type="PANTHER" id="PTHR22298">
    <property type="entry name" value="ENDO-1,4-BETA-GLUCANASE"/>
    <property type="match status" value="1"/>
</dbReference>
<evidence type="ECO:0000256" key="4">
    <source>
        <dbReference type="ARBA" id="ARBA00022525"/>
    </source>
</evidence>
<evidence type="ECO:0000256" key="1">
    <source>
        <dbReference type="ARBA" id="ARBA00000966"/>
    </source>
</evidence>
<dbReference type="EMBL" id="OZ034818">
    <property type="protein sequence ID" value="CAL1386509.1"/>
    <property type="molecule type" value="Genomic_DNA"/>
</dbReference>
<keyword evidence="17" id="KW-1185">Reference proteome</keyword>
<evidence type="ECO:0000256" key="12">
    <source>
        <dbReference type="PROSITE-ProRule" id="PRU10059"/>
    </source>
</evidence>
<keyword evidence="10 12" id="KW-0326">Glycosidase</keyword>
<feature type="active site" evidence="12">
    <location>
        <position position="418"/>
    </location>
</feature>
<feature type="chain" id="PRO_5043092654" description="Endoglucanase" evidence="14">
    <location>
        <begin position="30"/>
        <end position="630"/>
    </location>
</feature>
<feature type="active site" evidence="13">
    <location>
        <position position="479"/>
    </location>
</feature>
<dbReference type="GO" id="GO:0008810">
    <property type="term" value="F:cellulase activity"/>
    <property type="evidence" value="ECO:0007669"/>
    <property type="project" value="UniProtKB-EC"/>
</dbReference>
<dbReference type="AlphaFoldDB" id="A0AAV2EKR4"/>
<dbReference type="SUPFAM" id="SSF48208">
    <property type="entry name" value="Six-hairpin glycosidases"/>
    <property type="match status" value="1"/>
</dbReference>
<sequence length="630" mass="69076">MEKSARRISAAAAPLLLLFLLCSLHSAFAGHDYGQALSKSILFFEAQRSGFLPHNQRVTWRSNSGLNDGKASGVDLVGGYYDAGDNVKFGLPMAFTVTMMSWSIIEYGKQMAASGELHNAMEAIKWGTDYFIKAHPEPNVLYGEVGDGNTDHYCWQRPEDMTTDRRAYRIDPSNPGSDLAGETAAAMAAASIVFRHSNPAYSRELLNHAYQLFDFADKYRGKYDSSITVAQKYYRSVSGYNDELLWAAAWLYQASNNQYYLNYLAANGDALGGTGWGMTEFGWDVKYAGVQTLVAKFLMQGRAGPHAAVFQRYQQKAEYFMCGCVGKGSRNIQKTPGGLIFRQRWNNLQFVTSASFLATVYSDYLSSARKSLQCSAGNVSPSELFSFAKSQVDYILGDNPRATSYMVGYGNNYPQQVHHRASSIVSFKKDPRPISCRGGYATWFSKKSSDPNLLTGAIVGGPDAYDNFADHRDNYEQTEPATYNNAPLLGILARLGGGHGGYNQLLPEVVVSAPRQPTRAPAARPVTPAPVSTSAAPIALVQKVTASWKSGGKTYYRYSTIVTNKSPKALNSLKLYINKLYGPIWGLTKSGNSYGFPSWIKSLPAGKSLEFVYIHSASPADVSVSSYTLA</sequence>
<evidence type="ECO:0000256" key="7">
    <source>
        <dbReference type="ARBA" id="ARBA00023001"/>
    </source>
</evidence>
<keyword evidence="8" id="KW-0325">Glycoprotein</keyword>
<dbReference type="InterPro" id="IPR001701">
    <property type="entry name" value="Glyco_hydro_9"/>
</dbReference>
<dbReference type="PROSITE" id="PS00698">
    <property type="entry name" value="GH9_3"/>
    <property type="match status" value="1"/>
</dbReference>
<protein>
    <recommendedName>
        <fullName evidence="14">Endoglucanase</fullName>
        <ecNumber evidence="14">3.2.1.4</ecNumber>
    </recommendedName>
</protein>
<dbReference type="SMART" id="SM01063">
    <property type="entry name" value="CBM49"/>
    <property type="match status" value="1"/>
</dbReference>
<dbReference type="InterPro" id="IPR008928">
    <property type="entry name" value="6-hairpin_glycosidase_sf"/>
</dbReference>
<evidence type="ECO:0000256" key="11">
    <source>
        <dbReference type="ARBA" id="ARBA00023326"/>
    </source>
</evidence>
<reference evidence="16 17" key="1">
    <citation type="submission" date="2024-04" db="EMBL/GenBank/DDBJ databases">
        <authorList>
            <person name="Fracassetti M."/>
        </authorList>
    </citation>
    <scope>NUCLEOTIDE SEQUENCE [LARGE SCALE GENOMIC DNA]</scope>
</reference>
<keyword evidence="11 12" id="KW-0624">Polysaccharide degradation</keyword>
<evidence type="ECO:0000313" key="16">
    <source>
        <dbReference type="EMBL" id="CAL1386509.1"/>
    </source>
</evidence>
<evidence type="ECO:0000313" key="17">
    <source>
        <dbReference type="Proteomes" id="UP001497516"/>
    </source>
</evidence>
<comment type="catalytic activity">
    <reaction evidence="1 14">
        <text>Endohydrolysis of (1-&gt;4)-beta-D-glucosidic linkages in cellulose, lichenin and cereal beta-D-glucans.</text>
        <dbReference type="EC" id="3.2.1.4"/>
    </reaction>
</comment>
<dbReference type="Pfam" id="PF00759">
    <property type="entry name" value="Glyco_hydro_9"/>
    <property type="match status" value="1"/>
</dbReference>
<evidence type="ECO:0000256" key="9">
    <source>
        <dbReference type="ARBA" id="ARBA00023277"/>
    </source>
</evidence>
<dbReference type="Proteomes" id="UP001497516">
    <property type="component" value="Chromosome 5"/>
</dbReference>
<dbReference type="InterPro" id="IPR033126">
    <property type="entry name" value="Glyco_hydro_9_Asp/Glu_AS"/>
</dbReference>
<accession>A0AAV2EKR4</accession>
<proteinExistence type="inferred from homology"/>
<keyword evidence="4" id="KW-0964">Secreted</keyword>
<keyword evidence="6 12" id="KW-0378">Hydrolase</keyword>
<evidence type="ECO:0000256" key="3">
    <source>
        <dbReference type="ARBA" id="ARBA00007072"/>
    </source>
</evidence>
<dbReference type="InterPro" id="IPR019028">
    <property type="entry name" value="CBM_49"/>
</dbReference>
<evidence type="ECO:0000256" key="6">
    <source>
        <dbReference type="ARBA" id="ARBA00022801"/>
    </source>
</evidence>
<dbReference type="EC" id="3.2.1.4" evidence="14"/>
<feature type="active site" evidence="13">
    <location>
        <position position="470"/>
    </location>
</feature>
<feature type="domain" description="Carbohydrate binding" evidence="15">
    <location>
        <begin position="538"/>
        <end position="618"/>
    </location>
</feature>
<organism evidence="16 17">
    <name type="scientific">Linum trigynum</name>
    <dbReference type="NCBI Taxonomy" id="586398"/>
    <lineage>
        <taxon>Eukaryota</taxon>
        <taxon>Viridiplantae</taxon>
        <taxon>Streptophyta</taxon>
        <taxon>Embryophyta</taxon>
        <taxon>Tracheophyta</taxon>
        <taxon>Spermatophyta</taxon>
        <taxon>Magnoliopsida</taxon>
        <taxon>eudicotyledons</taxon>
        <taxon>Gunneridae</taxon>
        <taxon>Pentapetalae</taxon>
        <taxon>rosids</taxon>
        <taxon>fabids</taxon>
        <taxon>Malpighiales</taxon>
        <taxon>Linaceae</taxon>
        <taxon>Linum</taxon>
    </lineage>
</organism>
<evidence type="ECO:0000256" key="8">
    <source>
        <dbReference type="ARBA" id="ARBA00023180"/>
    </source>
</evidence>
<dbReference type="Gene3D" id="1.50.10.10">
    <property type="match status" value="1"/>
</dbReference>
<dbReference type="GO" id="GO:0030246">
    <property type="term" value="F:carbohydrate binding"/>
    <property type="evidence" value="ECO:0007669"/>
    <property type="project" value="InterPro"/>
</dbReference>
<evidence type="ECO:0000259" key="15">
    <source>
        <dbReference type="SMART" id="SM01063"/>
    </source>
</evidence>
<evidence type="ECO:0000256" key="13">
    <source>
        <dbReference type="PROSITE-ProRule" id="PRU10060"/>
    </source>
</evidence>
<evidence type="ECO:0000256" key="10">
    <source>
        <dbReference type="ARBA" id="ARBA00023295"/>
    </source>
</evidence>
<dbReference type="GO" id="GO:0005576">
    <property type="term" value="C:extracellular region"/>
    <property type="evidence" value="ECO:0007669"/>
    <property type="project" value="UniProtKB-SubCell"/>
</dbReference>
<dbReference type="InterPro" id="IPR012341">
    <property type="entry name" value="6hp_glycosidase-like_sf"/>
</dbReference>
<dbReference type="FunFam" id="1.50.10.10:FF:000020">
    <property type="entry name" value="Endoglucanase"/>
    <property type="match status" value="1"/>
</dbReference>
<gene>
    <name evidence="16" type="ORF">LTRI10_LOCUS27553</name>
</gene>
<keyword evidence="9 12" id="KW-0119">Carbohydrate metabolism</keyword>
<feature type="signal peptide" evidence="14">
    <location>
        <begin position="1"/>
        <end position="29"/>
    </location>
</feature>
<name>A0AAV2EKR4_9ROSI</name>
<comment type="subcellular location">
    <subcellularLocation>
        <location evidence="2">Secreted</location>
    </subcellularLocation>
</comment>
<dbReference type="Pfam" id="PF09478">
    <property type="entry name" value="CBM49"/>
    <property type="match status" value="1"/>
</dbReference>
<comment type="similarity">
    <text evidence="3 12 14">Belongs to the glycosyl hydrolase 9 (cellulase E) family.</text>
</comment>